<evidence type="ECO:0008006" key="2">
    <source>
        <dbReference type="Google" id="ProtNLM"/>
    </source>
</evidence>
<dbReference type="InterPro" id="IPR011993">
    <property type="entry name" value="PH-like_dom_sf"/>
</dbReference>
<dbReference type="AlphaFoldDB" id="A0A0B6Z4T8"/>
<dbReference type="Gene3D" id="2.30.29.30">
    <property type="entry name" value="Pleckstrin-homology domain (PH domain)/Phosphotyrosine-binding domain (PTB)"/>
    <property type="match status" value="1"/>
</dbReference>
<evidence type="ECO:0000313" key="1">
    <source>
        <dbReference type="EMBL" id="CEK62901.1"/>
    </source>
</evidence>
<name>A0A0B6Z4T8_9EUPU</name>
<dbReference type="SUPFAM" id="SSF50729">
    <property type="entry name" value="PH domain-like"/>
    <property type="match status" value="1"/>
</dbReference>
<gene>
    <name evidence="1" type="primary">ORF46456</name>
</gene>
<proteinExistence type="predicted"/>
<feature type="non-terminal residue" evidence="1">
    <location>
        <position position="1"/>
    </location>
</feature>
<sequence length="89" mass="10515">SYSCWRGFIMAGRFSRPSMERVLKELKSGTSLHKIKSSTRLLKRTYFLDINNMIIYYEGSRKKNKDTRIPISAVKEVREGDKDYSKKFK</sequence>
<organism evidence="1">
    <name type="scientific">Arion vulgaris</name>
    <dbReference type="NCBI Taxonomy" id="1028688"/>
    <lineage>
        <taxon>Eukaryota</taxon>
        <taxon>Metazoa</taxon>
        <taxon>Spiralia</taxon>
        <taxon>Lophotrochozoa</taxon>
        <taxon>Mollusca</taxon>
        <taxon>Gastropoda</taxon>
        <taxon>Heterobranchia</taxon>
        <taxon>Euthyneura</taxon>
        <taxon>Panpulmonata</taxon>
        <taxon>Eupulmonata</taxon>
        <taxon>Stylommatophora</taxon>
        <taxon>Helicina</taxon>
        <taxon>Arionoidea</taxon>
        <taxon>Arionidae</taxon>
        <taxon>Arion</taxon>
    </lineage>
</organism>
<protein>
    <recommendedName>
        <fullName evidence="2">PH domain-containing protein</fullName>
    </recommendedName>
</protein>
<feature type="non-terminal residue" evidence="1">
    <location>
        <position position="89"/>
    </location>
</feature>
<dbReference type="EMBL" id="HACG01016036">
    <property type="protein sequence ID" value="CEK62901.1"/>
    <property type="molecule type" value="Transcribed_RNA"/>
</dbReference>
<accession>A0A0B6Z4T8</accession>
<reference evidence="1" key="1">
    <citation type="submission" date="2014-12" db="EMBL/GenBank/DDBJ databases">
        <title>Insight into the proteome of Arion vulgaris.</title>
        <authorList>
            <person name="Aradska J."/>
            <person name="Bulat T."/>
            <person name="Smidak R."/>
            <person name="Sarate P."/>
            <person name="Gangsoo J."/>
            <person name="Sialana F."/>
            <person name="Bilban M."/>
            <person name="Lubec G."/>
        </authorList>
    </citation>
    <scope>NUCLEOTIDE SEQUENCE</scope>
    <source>
        <tissue evidence="1">Skin</tissue>
    </source>
</reference>